<dbReference type="OrthoDB" id="9804747at2"/>
<dbReference type="EC" id="2.7.7.65" evidence="5"/>
<feature type="domain" description="GGDEF" evidence="3">
    <location>
        <begin position="547"/>
        <end position="677"/>
    </location>
</feature>
<dbReference type="GO" id="GO:0006355">
    <property type="term" value="P:regulation of DNA-templated transcription"/>
    <property type="evidence" value="ECO:0007669"/>
    <property type="project" value="InterPro"/>
</dbReference>
<dbReference type="InterPro" id="IPR001610">
    <property type="entry name" value="PAC"/>
</dbReference>
<evidence type="ECO:0000313" key="6">
    <source>
        <dbReference type="Proteomes" id="UP000050326"/>
    </source>
</evidence>
<dbReference type="Pfam" id="PF13487">
    <property type="entry name" value="HD_5"/>
    <property type="match status" value="1"/>
</dbReference>
<dbReference type="Pfam" id="PF00989">
    <property type="entry name" value="PAS"/>
    <property type="match status" value="1"/>
</dbReference>
<dbReference type="NCBIfam" id="TIGR00254">
    <property type="entry name" value="GGDEF"/>
    <property type="match status" value="1"/>
</dbReference>
<evidence type="ECO:0000259" key="3">
    <source>
        <dbReference type="PROSITE" id="PS50887"/>
    </source>
</evidence>
<dbReference type="Pfam" id="PF08448">
    <property type="entry name" value="PAS_4"/>
    <property type="match status" value="1"/>
</dbReference>
<dbReference type="PROSITE" id="PS51832">
    <property type="entry name" value="HD_GYP"/>
    <property type="match status" value="1"/>
</dbReference>
<keyword evidence="5" id="KW-0808">Transferase</keyword>
<dbReference type="Pfam" id="PF00990">
    <property type="entry name" value="GGDEF"/>
    <property type="match status" value="1"/>
</dbReference>
<dbReference type="Gene3D" id="3.30.70.270">
    <property type="match status" value="1"/>
</dbReference>
<gene>
    <name evidence="5" type="primary">yegE</name>
    <name evidence="5" type="ORF">OXPF_00810</name>
</gene>
<dbReference type="PATRIC" id="fig|36849.3.peg.90"/>
<dbReference type="RefSeq" id="WP_054873243.1">
    <property type="nucleotide sequence ID" value="NZ_LKET01000006.1"/>
</dbReference>
<dbReference type="PROSITE" id="PS50113">
    <property type="entry name" value="PAC"/>
    <property type="match status" value="1"/>
</dbReference>
<dbReference type="InterPro" id="IPR037522">
    <property type="entry name" value="HD_GYP_dom"/>
</dbReference>
<dbReference type="InterPro" id="IPR000700">
    <property type="entry name" value="PAS-assoc_C"/>
</dbReference>
<feature type="domain" description="PAC" evidence="2">
    <location>
        <begin position="466"/>
        <end position="518"/>
    </location>
</feature>
<dbReference type="Gene3D" id="3.30.450.20">
    <property type="entry name" value="PAS domain"/>
    <property type="match status" value="3"/>
</dbReference>
<dbReference type="InterPro" id="IPR003607">
    <property type="entry name" value="HD/PDEase_dom"/>
</dbReference>
<accession>A0A0P8WUG3</accession>
<dbReference type="Gene3D" id="1.10.3210.10">
    <property type="entry name" value="Hypothetical protein af1432"/>
    <property type="match status" value="1"/>
</dbReference>
<keyword evidence="5" id="KW-0548">Nucleotidyltransferase</keyword>
<dbReference type="NCBIfam" id="TIGR00229">
    <property type="entry name" value="sensory_box"/>
    <property type="match status" value="3"/>
</dbReference>
<name>A0A0P8WUG3_9CLOT</name>
<dbReference type="EMBL" id="LKET01000006">
    <property type="protein sequence ID" value="KPU46353.1"/>
    <property type="molecule type" value="Genomic_DNA"/>
</dbReference>
<dbReference type="InterPro" id="IPR043128">
    <property type="entry name" value="Rev_trsase/Diguanyl_cyclase"/>
</dbReference>
<dbReference type="CDD" id="cd00077">
    <property type="entry name" value="HDc"/>
    <property type="match status" value="1"/>
</dbReference>
<dbReference type="SUPFAM" id="SSF109604">
    <property type="entry name" value="HD-domain/PDEase-like"/>
    <property type="match status" value="1"/>
</dbReference>
<evidence type="ECO:0000259" key="2">
    <source>
        <dbReference type="PROSITE" id="PS50113"/>
    </source>
</evidence>
<dbReference type="InterPro" id="IPR013767">
    <property type="entry name" value="PAS_fold"/>
</dbReference>
<dbReference type="PANTHER" id="PTHR43155:SF2">
    <property type="entry name" value="CYCLIC DI-GMP PHOSPHODIESTERASE PA4108"/>
    <property type="match status" value="1"/>
</dbReference>
<dbReference type="InterPro" id="IPR000160">
    <property type="entry name" value="GGDEF_dom"/>
</dbReference>
<dbReference type="GO" id="GO:0052621">
    <property type="term" value="F:diguanylate cyclase activity"/>
    <property type="evidence" value="ECO:0007669"/>
    <property type="project" value="UniProtKB-EC"/>
</dbReference>
<organism evidence="5 6">
    <name type="scientific">Oxobacter pfennigii</name>
    <dbReference type="NCBI Taxonomy" id="36849"/>
    <lineage>
        <taxon>Bacteria</taxon>
        <taxon>Bacillati</taxon>
        <taxon>Bacillota</taxon>
        <taxon>Clostridia</taxon>
        <taxon>Eubacteriales</taxon>
        <taxon>Clostridiaceae</taxon>
        <taxon>Oxobacter</taxon>
    </lineage>
</organism>
<protein>
    <submittedName>
        <fullName evidence="5">Putative diguanylate cyclase YegE</fullName>
        <ecNumber evidence="5">2.7.7.65</ecNumber>
    </submittedName>
</protein>
<dbReference type="SMART" id="SM00471">
    <property type="entry name" value="HDc"/>
    <property type="match status" value="1"/>
</dbReference>
<dbReference type="CDD" id="cd00130">
    <property type="entry name" value="PAS"/>
    <property type="match status" value="2"/>
</dbReference>
<feature type="domain" description="HD-GYP" evidence="4">
    <location>
        <begin position="668"/>
        <end position="863"/>
    </location>
</feature>
<dbReference type="InterPro" id="IPR035965">
    <property type="entry name" value="PAS-like_dom_sf"/>
</dbReference>
<evidence type="ECO:0000313" key="5">
    <source>
        <dbReference type="EMBL" id="KPU46353.1"/>
    </source>
</evidence>
<dbReference type="InterPro" id="IPR013656">
    <property type="entry name" value="PAS_4"/>
</dbReference>
<comment type="caution">
    <text evidence="5">The sequence shown here is derived from an EMBL/GenBank/DDBJ whole genome shotgun (WGS) entry which is preliminary data.</text>
</comment>
<sequence length="863" mass="98773">MKEIIMPEIMQKAPISYAYHKVVYNREGIPDDYIFLDVNSAFEEMTGLKKGTIAGKKAMEVLPGITNNSFDWTDFYGKIALCSEGQEFTGYMDFMSRCYKIIVSAPQKGYIIIFFLEITPEIERIKALEKQEQRNKELAAELEMVFNSTQDAMFLVRFENDEFRYIRNNAAHQKLAGYSLEDIRDKTPFEVTGEEIGKILISGYQRCVDTRSPITYEETLPFPAGVRTWLTTMTPAIENGVVKNLIGSRKDITIQKHAEEERKELFNRLQAMFNEHTAIMLLIEPVSGKIVDANPAACAFYGYTKEEILDIYIQDINVLSEEEVEKRRLIALREKQRYFLFPHRLKSGETKMVDVYSCPITHSGEKLLFSIIFDVSDREKYKEELYWEKELLKTALLSIGDGVVTTDEKGRVTVLNKVAEEITGWREEEARGRPFEEVFELISEDTGKKVEDPILKVLKTGKIIGLANHTILIAKDGHMKPIADSAAPIKNEKGHILGVIMVFRDVTSEKIWQKKILDLSYHDSLTGLHNRRFIEEHMKKLEASQDLPLAVIMADVNGLKLANDVFGHEEGDRLLKKAAGILKENCRKDDVISRWGGDEFLIILPKTTNEIAEGIIERIKNKCPEIKSIKTQLSIAMGYAVKREASERLDHVIKEAEERMYRQKLMEGKSYRNALVSTLLATLFAKSMETEEHAERLKSYCLAIGKEMGFSIKEQDELSLLAVLHDIGKVGINENILQKLGPLTTEEWEELKKHPEIGYRIAQNTPELSTIAEYILYHHERWDGQGYPRGLKAEEIPLLCRVLAVADAFDAMSSNRTYRKAISRMKAIEEIKRNSGSQFDPKVVKVFLQLYRKETPEVSDKKD</sequence>
<dbReference type="Proteomes" id="UP000050326">
    <property type="component" value="Unassembled WGS sequence"/>
</dbReference>
<dbReference type="SMART" id="SM00267">
    <property type="entry name" value="GGDEF"/>
    <property type="match status" value="1"/>
</dbReference>
<reference evidence="5 6" key="1">
    <citation type="submission" date="2015-09" db="EMBL/GenBank/DDBJ databases">
        <title>Genome sequence of Oxobacter pfennigii DSM 3222.</title>
        <authorList>
            <person name="Poehlein A."/>
            <person name="Bengelsdorf F.R."/>
            <person name="Schiel-Bengelsdorf B."/>
            <person name="Duerre P."/>
            <person name="Daniel R."/>
        </authorList>
    </citation>
    <scope>NUCLEOTIDE SEQUENCE [LARGE SCALE GENOMIC DNA]</scope>
    <source>
        <strain evidence="5 6">DSM 3222</strain>
    </source>
</reference>
<dbReference type="SUPFAM" id="SSF55073">
    <property type="entry name" value="Nucleotide cyclase"/>
    <property type="match status" value="1"/>
</dbReference>
<dbReference type="PANTHER" id="PTHR43155">
    <property type="entry name" value="CYCLIC DI-GMP PHOSPHODIESTERASE PA4108-RELATED"/>
    <property type="match status" value="1"/>
</dbReference>
<evidence type="ECO:0000259" key="1">
    <source>
        <dbReference type="PROSITE" id="PS50112"/>
    </source>
</evidence>
<dbReference type="STRING" id="36849.OXPF_00810"/>
<keyword evidence="6" id="KW-1185">Reference proteome</keyword>
<evidence type="ECO:0000259" key="4">
    <source>
        <dbReference type="PROSITE" id="PS51832"/>
    </source>
</evidence>
<dbReference type="AlphaFoldDB" id="A0A0P8WUG3"/>
<dbReference type="InterPro" id="IPR000014">
    <property type="entry name" value="PAS"/>
</dbReference>
<dbReference type="InterPro" id="IPR029787">
    <property type="entry name" value="Nucleotide_cyclase"/>
</dbReference>
<feature type="domain" description="PAS" evidence="1">
    <location>
        <begin position="388"/>
        <end position="461"/>
    </location>
</feature>
<dbReference type="CDD" id="cd01949">
    <property type="entry name" value="GGDEF"/>
    <property type="match status" value="1"/>
</dbReference>
<dbReference type="SMART" id="SM00086">
    <property type="entry name" value="PAC"/>
    <property type="match status" value="1"/>
</dbReference>
<dbReference type="SMART" id="SM00091">
    <property type="entry name" value="PAS"/>
    <property type="match status" value="3"/>
</dbReference>
<dbReference type="PROSITE" id="PS50887">
    <property type="entry name" value="GGDEF"/>
    <property type="match status" value="1"/>
</dbReference>
<dbReference type="Pfam" id="PF13426">
    <property type="entry name" value="PAS_9"/>
    <property type="match status" value="2"/>
</dbReference>
<dbReference type="PROSITE" id="PS50112">
    <property type="entry name" value="PAS"/>
    <property type="match status" value="1"/>
</dbReference>
<dbReference type="SUPFAM" id="SSF55785">
    <property type="entry name" value="PYP-like sensor domain (PAS domain)"/>
    <property type="match status" value="3"/>
</dbReference>
<proteinExistence type="predicted"/>